<dbReference type="RefSeq" id="WP_246918314.1">
    <property type="nucleotide sequence ID" value="NZ_CP090145.1"/>
</dbReference>
<feature type="region of interest" description="Disordered" evidence="1">
    <location>
        <begin position="241"/>
        <end position="275"/>
    </location>
</feature>
<protein>
    <submittedName>
        <fullName evidence="2">Uncharacterized protein</fullName>
    </submittedName>
</protein>
<name>A0ABY4HQG9_9FLAO</name>
<feature type="compositionally biased region" description="Gly residues" evidence="1">
    <location>
        <begin position="246"/>
        <end position="263"/>
    </location>
</feature>
<keyword evidence="3" id="KW-1185">Reference proteome</keyword>
<evidence type="ECO:0000313" key="2">
    <source>
        <dbReference type="EMBL" id="UOX35115.1"/>
    </source>
</evidence>
<proteinExistence type="predicted"/>
<sequence>MKHEIKRLNLFVIAVLALFWSCQFEEEGVMQEQLHEESFTIERINGDVFRARAPKAFGKVLFLQKSMVDATENKSVAIDGVFSVETDEVLQITKGNRVSYTLPVYRFDESDLVENLVLTWQGEAGYSAKIISYILTDEERSAIEGGFFVDVSKKMLIWSLDDGNGVFSSVLNKSSSGDCFKTTIAYDMCCHNVHNTLDVQNGARCTCPSPPTGYTYVIESVSCDDDGGGGWEDPVSIDPIHSVPGDGQGSIGGGTPGESGGGTAPDDPTNTDNDPVDHFEDDLTLPVLVVRDPPTPCEILKNQTIDNLAFNSKLDSLKQLVLTTNPDYDTTETMVNVKRLDNEYIYSVTNNSSANNAYISVKGNMTNRDVASIHNHPVNSIPVFSYVDIVSYYDTYTFVLDSRKNEYTDYVVCFNNTTYALRMENPTALANLFMGLDLATVEGREKANNIVLKVFEDYNLEINEDYTQSMAEELFMNVLYDEKMGGGNAVNLYRKDDDGWGKLIKNGNNIQKIPCSF</sequence>
<reference evidence="2" key="2">
    <citation type="submission" date="2022-04" db="EMBL/GenBank/DDBJ databases">
        <title>Complete Genome Sequence of Flavobacterium sediminilitoris YSM-43, Isolated from a Tidal Sediment.</title>
        <authorList>
            <person name="Lee P.A."/>
        </authorList>
    </citation>
    <scope>NUCLEOTIDE SEQUENCE</scope>
    <source>
        <strain evidence="2">YSM-43</strain>
    </source>
</reference>
<accession>A0ABY4HQG9</accession>
<dbReference type="EMBL" id="CP090145">
    <property type="protein sequence ID" value="UOX35115.1"/>
    <property type="molecule type" value="Genomic_DNA"/>
</dbReference>
<organism evidence="2 3">
    <name type="scientific">Flavobacterium sediminilitoris</name>
    <dbReference type="NCBI Taxonomy" id="2024526"/>
    <lineage>
        <taxon>Bacteria</taxon>
        <taxon>Pseudomonadati</taxon>
        <taxon>Bacteroidota</taxon>
        <taxon>Flavobacteriia</taxon>
        <taxon>Flavobacteriales</taxon>
        <taxon>Flavobacteriaceae</taxon>
        <taxon>Flavobacterium</taxon>
    </lineage>
</organism>
<evidence type="ECO:0000256" key="1">
    <source>
        <dbReference type="SAM" id="MobiDB-lite"/>
    </source>
</evidence>
<feature type="compositionally biased region" description="Low complexity" evidence="1">
    <location>
        <begin position="264"/>
        <end position="273"/>
    </location>
</feature>
<gene>
    <name evidence="2" type="ORF">LXD69_06275</name>
</gene>
<reference evidence="2" key="1">
    <citation type="submission" date="2021-12" db="EMBL/GenBank/DDBJ databases">
        <authorList>
            <person name="Cha I.-T."/>
            <person name="Lee K.-E."/>
            <person name="Park S.-J."/>
        </authorList>
    </citation>
    <scope>NUCLEOTIDE SEQUENCE</scope>
    <source>
        <strain evidence="2">YSM-43</strain>
    </source>
</reference>
<dbReference type="Proteomes" id="UP000830454">
    <property type="component" value="Chromosome"/>
</dbReference>
<evidence type="ECO:0000313" key="3">
    <source>
        <dbReference type="Proteomes" id="UP000830454"/>
    </source>
</evidence>